<reference evidence="2" key="1">
    <citation type="journal article" date="2014" name="Int. J. Syst. Evol. Microbiol.">
        <title>Complete genome sequence of Corynebacterium casei LMG S-19264T (=DSM 44701T), isolated from a smear-ripened cheese.</title>
        <authorList>
            <consortium name="US DOE Joint Genome Institute (JGI-PGF)"/>
            <person name="Walter F."/>
            <person name="Albersmeier A."/>
            <person name="Kalinowski J."/>
            <person name="Ruckert C."/>
        </authorList>
    </citation>
    <scope>NUCLEOTIDE SEQUENCE</scope>
    <source>
        <strain evidence="2">CGMCC 1.12153</strain>
    </source>
</reference>
<evidence type="ECO:0000259" key="1">
    <source>
        <dbReference type="PROSITE" id="PS51350"/>
    </source>
</evidence>
<proteinExistence type="predicted"/>
<gene>
    <name evidence="2" type="ORF">GCM10010954_31290</name>
</gene>
<comment type="caution">
    <text evidence="2">The sequence shown here is derived from an EMBL/GenBank/DDBJ whole genome shotgun (WGS) entry which is preliminary data.</text>
</comment>
<accession>A0A917B8C2</accession>
<dbReference type="InterPro" id="IPR035895">
    <property type="entry name" value="HPr-like_sf"/>
</dbReference>
<protein>
    <recommendedName>
        <fullName evidence="1">HPr domain-containing protein</fullName>
    </recommendedName>
</protein>
<dbReference type="Proteomes" id="UP000660110">
    <property type="component" value="Unassembled WGS sequence"/>
</dbReference>
<evidence type="ECO:0000313" key="3">
    <source>
        <dbReference type="Proteomes" id="UP000660110"/>
    </source>
</evidence>
<dbReference type="EMBL" id="BMEL01000004">
    <property type="protein sequence ID" value="GGF29916.1"/>
    <property type="molecule type" value="Genomic_DNA"/>
</dbReference>
<organism evidence="2 3">
    <name type="scientific">Halobacillus andaensis</name>
    <dbReference type="NCBI Taxonomy" id="1176239"/>
    <lineage>
        <taxon>Bacteria</taxon>
        <taxon>Bacillati</taxon>
        <taxon>Bacillota</taxon>
        <taxon>Bacilli</taxon>
        <taxon>Bacillales</taxon>
        <taxon>Bacillaceae</taxon>
        <taxon>Halobacillus</taxon>
    </lineage>
</organism>
<sequence length="101" mass="11213">MTPKVSKTIKVEINESQTITELSQIIQQYDAEIILKKNVNGNIIEANLKSFLGLVNLRLQNGDEINVEGYGKDASEALTEVEVFFSTESTGGGIKRWNILI</sequence>
<dbReference type="SUPFAM" id="SSF55594">
    <property type="entry name" value="HPr-like"/>
    <property type="match status" value="1"/>
</dbReference>
<dbReference type="InterPro" id="IPR000032">
    <property type="entry name" value="HPr-like"/>
</dbReference>
<dbReference type="PROSITE" id="PS51350">
    <property type="entry name" value="PTS_HPR_DOM"/>
    <property type="match status" value="1"/>
</dbReference>
<dbReference type="Pfam" id="PF00381">
    <property type="entry name" value="PTS-HPr"/>
    <property type="match status" value="1"/>
</dbReference>
<name>A0A917B8C2_HALAA</name>
<keyword evidence="3" id="KW-1185">Reference proteome</keyword>
<reference evidence="2" key="2">
    <citation type="submission" date="2020-09" db="EMBL/GenBank/DDBJ databases">
        <authorList>
            <person name="Sun Q."/>
            <person name="Zhou Y."/>
        </authorList>
    </citation>
    <scope>NUCLEOTIDE SEQUENCE</scope>
    <source>
        <strain evidence="2">CGMCC 1.12153</strain>
    </source>
</reference>
<dbReference type="Gene3D" id="3.30.1340.10">
    <property type="entry name" value="HPr-like"/>
    <property type="match status" value="1"/>
</dbReference>
<dbReference type="RefSeq" id="WP_188378450.1">
    <property type="nucleotide sequence ID" value="NZ_BMEL01000004.1"/>
</dbReference>
<evidence type="ECO:0000313" key="2">
    <source>
        <dbReference type="EMBL" id="GGF29916.1"/>
    </source>
</evidence>
<feature type="domain" description="HPr" evidence="1">
    <location>
        <begin position="1"/>
        <end position="101"/>
    </location>
</feature>
<dbReference type="AlphaFoldDB" id="A0A917B8C2"/>